<feature type="transmembrane region" description="Helical" evidence="3">
    <location>
        <begin position="113"/>
        <end position="134"/>
    </location>
</feature>
<dbReference type="GO" id="GO:0006626">
    <property type="term" value="P:protein targeting to mitochondrion"/>
    <property type="evidence" value="ECO:0007669"/>
    <property type="project" value="TreeGrafter"/>
</dbReference>
<dbReference type="OrthoDB" id="5422928at2759"/>
<name>K1XZN8_MARBU</name>
<evidence type="ECO:0000256" key="1">
    <source>
        <dbReference type="SAM" id="Coils"/>
    </source>
</evidence>
<keyword evidence="5" id="KW-1185">Reference proteome</keyword>
<dbReference type="AlphaFoldDB" id="K1XZN8"/>
<keyword evidence="4" id="KW-0808">Transferase</keyword>
<protein>
    <submittedName>
        <fullName evidence="4">Pyruvate dehydrogenase dihydrolipoamide acetyltransferase component</fullName>
    </submittedName>
</protein>
<dbReference type="eggNOG" id="ENOG502S8W1">
    <property type="taxonomic scope" value="Eukaryota"/>
</dbReference>
<keyword evidence="4" id="KW-0670">Pyruvate</keyword>
<dbReference type="PANTHER" id="PTHR38402">
    <property type="entry name" value="MITOCHONDRIAL OUTER MEMBRANE PROTEIN OM14"/>
    <property type="match status" value="1"/>
</dbReference>
<proteinExistence type="predicted"/>
<dbReference type="Proteomes" id="UP000006753">
    <property type="component" value="Unassembled WGS sequence"/>
</dbReference>
<feature type="region of interest" description="Disordered" evidence="2">
    <location>
        <begin position="1"/>
        <end position="32"/>
    </location>
</feature>
<dbReference type="PANTHER" id="PTHR38402:SF1">
    <property type="entry name" value="MITOCHONDRIAL OUTER MEMBRANE PROTEIN OM14"/>
    <property type="match status" value="1"/>
</dbReference>
<gene>
    <name evidence="4" type="ORF">MBM_03292</name>
</gene>
<reference evidence="4 5" key="1">
    <citation type="journal article" date="2012" name="BMC Genomics">
        <title>Sequencing the genome of Marssonina brunnea reveals fungus-poplar co-evolution.</title>
        <authorList>
            <person name="Zhu S."/>
            <person name="Cao Y.-Z."/>
            <person name="Jiang C."/>
            <person name="Tan B.-Y."/>
            <person name="Wang Z."/>
            <person name="Feng S."/>
            <person name="Zhang L."/>
            <person name="Su X.-H."/>
            <person name="Brejova B."/>
            <person name="Vinar T."/>
            <person name="Xu M."/>
            <person name="Wang M.-X."/>
            <person name="Zhang S.-G."/>
            <person name="Huang M.-R."/>
            <person name="Wu R."/>
            <person name="Zhou Y."/>
        </authorList>
    </citation>
    <scope>NUCLEOTIDE SEQUENCE [LARGE SCALE GENOMIC DNA]</scope>
    <source>
        <strain evidence="4 5">MB_m1</strain>
    </source>
</reference>
<feature type="transmembrane region" description="Helical" evidence="3">
    <location>
        <begin position="146"/>
        <end position="169"/>
    </location>
</feature>
<evidence type="ECO:0000256" key="2">
    <source>
        <dbReference type="SAM" id="MobiDB-lite"/>
    </source>
</evidence>
<dbReference type="OMA" id="LQNKFPP"/>
<organism evidence="4 5">
    <name type="scientific">Marssonina brunnea f. sp. multigermtubi (strain MB_m1)</name>
    <name type="common">Marssonina leaf spot fungus</name>
    <dbReference type="NCBI Taxonomy" id="1072389"/>
    <lineage>
        <taxon>Eukaryota</taxon>
        <taxon>Fungi</taxon>
        <taxon>Dikarya</taxon>
        <taxon>Ascomycota</taxon>
        <taxon>Pezizomycotina</taxon>
        <taxon>Leotiomycetes</taxon>
        <taxon>Helotiales</taxon>
        <taxon>Drepanopezizaceae</taxon>
        <taxon>Drepanopeziza</taxon>
    </lineage>
</organism>
<sequence>MSYAAAAASGPSQTAEEKRAPAIPELEHTDSPVEVSLIDVDTESVHTVPSDFASQTIKTETQRDRIEHEAEVIEARAKEAYAASKAKAEKAEKEAKAKAKKARSNLEANRDNPVYIGNAVAVVALSAGLGFGAYRKYAAGELTWKVAGAWAGVVGLFATGDYFLSQYLFKNKYPPKK</sequence>
<evidence type="ECO:0000313" key="5">
    <source>
        <dbReference type="Proteomes" id="UP000006753"/>
    </source>
</evidence>
<evidence type="ECO:0000256" key="3">
    <source>
        <dbReference type="SAM" id="Phobius"/>
    </source>
</evidence>
<accession>K1XZN8</accession>
<dbReference type="InterPro" id="IPR039454">
    <property type="entry name" value="OM14"/>
</dbReference>
<feature type="compositionally biased region" description="Basic and acidic residues" evidence="2">
    <location>
        <begin position="15"/>
        <end position="31"/>
    </location>
</feature>
<dbReference type="InParanoid" id="K1XZN8"/>
<evidence type="ECO:0000313" key="4">
    <source>
        <dbReference type="EMBL" id="EKD18299.1"/>
    </source>
</evidence>
<keyword evidence="3" id="KW-1133">Transmembrane helix</keyword>
<feature type="coiled-coil region" evidence="1">
    <location>
        <begin position="63"/>
        <end position="112"/>
    </location>
</feature>
<dbReference type="KEGG" id="mbe:MBM_03292"/>
<keyword evidence="1" id="KW-0175">Coiled coil</keyword>
<keyword evidence="3" id="KW-0812">Transmembrane</keyword>
<dbReference type="GO" id="GO:1990593">
    <property type="term" value="F:nascent polypeptide-associated complex binding"/>
    <property type="evidence" value="ECO:0007669"/>
    <property type="project" value="InterPro"/>
</dbReference>
<dbReference type="GO" id="GO:0016740">
    <property type="term" value="F:transferase activity"/>
    <property type="evidence" value="ECO:0007669"/>
    <property type="project" value="UniProtKB-KW"/>
</dbReference>
<keyword evidence="3" id="KW-0472">Membrane</keyword>
<dbReference type="HOGENOM" id="CLU_100298_1_0_1"/>
<dbReference type="GO" id="GO:0005741">
    <property type="term" value="C:mitochondrial outer membrane"/>
    <property type="evidence" value="ECO:0007669"/>
    <property type="project" value="InterPro"/>
</dbReference>
<dbReference type="EMBL" id="JH921433">
    <property type="protein sequence ID" value="EKD18299.1"/>
    <property type="molecule type" value="Genomic_DNA"/>
</dbReference>